<dbReference type="Proteomes" id="UP000016521">
    <property type="component" value="Chromosome I"/>
</dbReference>
<reference evidence="1 2" key="1">
    <citation type="submission" date="2015-06" db="EMBL/GenBank/DDBJ databases">
        <authorList>
            <person name="Xie B.-B."/>
            <person name="Rong J.-C."/>
            <person name="Qin Q.-L."/>
            <person name="Zhang Y.-Z."/>
        </authorList>
    </citation>
    <scope>NUCLEOTIDE SEQUENCE [LARGE SCALE GENOMIC DNA]</scope>
    <source>
        <strain evidence="1 2">JCM 20779</strain>
    </source>
</reference>
<gene>
    <name evidence="1" type="ORF">PPIS_a1664</name>
</gene>
<protein>
    <submittedName>
        <fullName evidence="1">Uncharacterized protein</fullName>
    </submittedName>
</protein>
<dbReference type="EMBL" id="CP011924">
    <property type="protein sequence ID" value="ATD06761.1"/>
    <property type="molecule type" value="Genomic_DNA"/>
</dbReference>
<proteinExistence type="predicted"/>
<name>A0ABN5CHJ6_PSEO7</name>
<keyword evidence="2" id="KW-1185">Reference proteome</keyword>
<evidence type="ECO:0000313" key="1">
    <source>
        <dbReference type="EMBL" id="ATD06761.1"/>
    </source>
</evidence>
<evidence type="ECO:0000313" key="2">
    <source>
        <dbReference type="Proteomes" id="UP000016521"/>
    </source>
</evidence>
<organism evidence="1 2">
    <name type="scientific">Pseudoalteromonas piscicida</name>
    <dbReference type="NCBI Taxonomy" id="43662"/>
    <lineage>
        <taxon>Bacteria</taxon>
        <taxon>Pseudomonadati</taxon>
        <taxon>Pseudomonadota</taxon>
        <taxon>Gammaproteobacteria</taxon>
        <taxon>Alteromonadales</taxon>
        <taxon>Pseudoalteromonadaceae</taxon>
        <taxon>Pseudoalteromonas</taxon>
    </lineage>
</organism>
<sequence>MTNTNTATVLAGIYAPTEKYQATCKTYMPILKKGLRKIKE</sequence>
<accession>A0ABN5CHJ6</accession>